<accession>X1QHN1</accession>
<gene>
    <name evidence="2" type="ORF">S12H4_02708</name>
</gene>
<protein>
    <recommendedName>
        <fullName evidence="1">Bacteriophage lambda Replication protein O N-terminal domain-containing protein</fullName>
    </recommendedName>
</protein>
<proteinExistence type="predicted"/>
<dbReference type="InterPro" id="IPR006497">
    <property type="entry name" value="Phage_lambda_VrpO_N"/>
</dbReference>
<dbReference type="GO" id="GO:0006260">
    <property type="term" value="P:DNA replication"/>
    <property type="evidence" value="ECO:0007669"/>
    <property type="project" value="InterPro"/>
</dbReference>
<evidence type="ECO:0000313" key="2">
    <source>
        <dbReference type="EMBL" id="GAI67967.1"/>
    </source>
</evidence>
<feature type="domain" description="Bacteriophage lambda Replication protein O N-terminal" evidence="1">
    <location>
        <begin position="7"/>
        <end position="94"/>
    </location>
</feature>
<reference evidence="2" key="1">
    <citation type="journal article" date="2014" name="Front. Microbiol.">
        <title>High frequency of phylogenetically diverse reductive dehalogenase-homologous genes in deep subseafloor sedimentary metagenomes.</title>
        <authorList>
            <person name="Kawai M."/>
            <person name="Futagami T."/>
            <person name="Toyoda A."/>
            <person name="Takaki Y."/>
            <person name="Nishi S."/>
            <person name="Hori S."/>
            <person name="Arai W."/>
            <person name="Tsubouchi T."/>
            <person name="Morono Y."/>
            <person name="Uchiyama I."/>
            <person name="Ito T."/>
            <person name="Fujiyama A."/>
            <person name="Inagaki F."/>
            <person name="Takami H."/>
        </authorList>
    </citation>
    <scope>NUCLEOTIDE SEQUENCE</scope>
    <source>
        <strain evidence="2">Expedition CK06-06</strain>
    </source>
</reference>
<dbReference type="EMBL" id="BARW01000694">
    <property type="protein sequence ID" value="GAI67967.1"/>
    <property type="molecule type" value="Genomic_DNA"/>
</dbReference>
<sequence>MAIRTKEFYKFQNRILEKLSKTKLYPNEGQYCWNLFRETYGYGNLKAKISRSRISDLTGILEVNVSRTERRLKERNIIIVSGKYKEFNLDIAKWKKVSGLIPFQKVSGLIQKGIKQAEKKGIRVDTLLTKKKETYKKGRAVMKELSYKETGKLEGKKWLKQVAWQEYNFSEKFLDKIFGMYDFMKCYNAYIAFQDAYNVRDKEAWILAKLERGPVPEE</sequence>
<evidence type="ECO:0000259" key="1">
    <source>
        <dbReference type="Pfam" id="PF04492"/>
    </source>
</evidence>
<dbReference type="AlphaFoldDB" id="X1QHN1"/>
<dbReference type="Pfam" id="PF04492">
    <property type="entry name" value="Phage_rep_O"/>
    <property type="match status" value="1"/>
</dbReference>
<dbReference type="Gene3D" id="1.10.10.10">
    <property type="entry name" value="Winged helix-like DNA-binding domain superfamily/Winged helix DNA-binding domain"/>
    <property type="match status" value="1"/>
</dbReference>
<organism evidence="2">
    <name type="scientific">marine sediment metagenome</name>
    <dbReference type="NCBI Taxonomy" id="412755"/>
    <lineage>
        <taxon>unclassified sequences</taxon>
        <taxon>metagenomes</taxon>
        <taxon>ecological metagenomes</taxon>
    </lineage>
</organism>
<dbReference type="InterPro" id="IPR036388">
    <property type="entry name" value="WH-like_DNA-bd_sf"/>
</dbReference>
<comment type="caution">
    <text evidence="2">The sequence shown here is derived from an EMBL/GenBank/DDBJ whole genome shotgun (WGS) entry which is preliminary data.</text>
</comment>
<name>X1QHN1_9ZZZZ</name>